<dbReference type="AlphaFoldDB" id="A0A6A6NNZ1"/>
<dbReference type="PANTHER" id="PTHR44167">
    <property type="entry name" value="OVARIAN-SPECIFIC SERINE/THREONINE-PROTEIN KINASE LOK-RELATED"/>
    <property type="match status" value="1"/>
</dbReference>
<feature type="binding site" evidence="3">
    <location>
        <position position="263"/>
    </location>
    <ligand>
        <name>ATP</name>
        <dbReference type="ChEBI" id="CHEBI:30616"/>
    </ligand>
</feature>
<dbReference type="SUPFAM" id="SSF56112">
    <property type="entry name" value="Protein kinase-like (PK-like)"/>
    <property type="match status" value="1"/>
</dbReference>
<keyword evidence="6" id="KW-0808">Transferase</keyword>
<evidence type="ECO:0000259" key="5">
    <source>
        <dbReference type="PROSITE" id="PS50011"/>
    </source>
</evidence>
<accession>A0A6A6NNZ1</accession>
<evidence type="ECO:0000256" key="2">
    <source>
        <dbReference type="ARBA" id="ARBA00022840"/>
    </source>
</evidence>
<evidence type="ECO:0000256" key="1">
    <source>
        <dbReference type="ARBA" id="ARBA00022741"/>
    </source>
</evidence>
<feature type="region of interest" description="Disordered" evidence="4">
    <location>
        <begin position="534"/>
        <end position="638"/>
    </location>
</feature>
<sequence length="702" mass="78926">MLDPNVFAVLTPCDEKNRARTAFSLPENADRFHKAVGGVAEEPTIDSRQSTPSLLSPSEETGGEDEDATDRIILTFDKPSKDPLKGWQFGTNKASSDVLLGHRGTRGISGRQFNIAVDERLWVFLHDYHSSHGTAVSYNHKNKDEVRKKETWILSRGPGKSTPWKVVMIHVGHMAIKIEFPNQQAGKPEYMENLRAFFNRSQSALPLLEKIDFESYPSTATPSQPQTPRHQAIYLDDEMIGHGEFGEVRRVIKARDGLYYAAKTFTPLFKDSDGDQKRKRDEEQWRDQIRNEIDIMRNNPHPNVMPVVEFRFTPNPFLVMPYYRDGHLTRHLRHLNEKQYVSALRQILLGLRHLHERGIIHRDLKPENLLVDIDKDTKEITIVIADFGFSKDATPTNDLLKTFCGSLLYAAPDIFFGRSDGYGAKVDIWSAGVIVFGMYGLPEAPPSPWKKEARQQAVALENWISTWTQSLLDKLDDANENDDKVVNMLLHMIDPDPEKRYSAHECLQMGCRNGLFRATRDGRIVDADADDMADNTMHAHPTLTRDGEETPPPQSPRLPETGADNTTFIARNLRGGVRCSGEDSVNSPSDMKDSGRRTRRRRTSGTSSWSLTIGPSNSDSDGGFSMADSEPRLNEGPMTGLFIRRDRFTGSLVSRQPHGDESGGQLEEEQDGGAVTPRPEPVIAATAHLASFERRLFESLAP</sequence>
<keyword evidence="7" id="KW-1185">Reference proteome</keyword>
<dbReference type="InterPro" id="IPR011009">
    <property type="entry name" value="Kinase-like_dom_sf"/>
</dbReference>
<keyword evidence="1 3" id="KW-0547">Nucleotide-binding</keyword>
<feature type="domain" description="Protein kinase" evidence="5">
    <location>
        <begin position="234"/>
        <end position="516"/>
    </location>
</feature>
<feature type="compositionally biased region" description="Polar residues" evidence="4">
    <location>
        <begin position="609"/>
        <end position="620"/>
    </location>
</feature>
<dbReference type="InterPro" id="IPR017441">
    <property type="entry name" value="Protein_kinase_ATP_BS"/>
</dbReference>
<evidence type="ECO:0000256" key="4">
    <source>
        <dbReference type="SAM" id="MobiDB-lite"/>
    </source>
</evidence>
<dbReference type="SMART" id="SM00220">
    <property type="entry name" value="S_TKc"/>
    <property type="match status" value="1"/>
</dbReference>
<organism evidence="6 7">
    <name type="scientific">Lineolata rhizophorae</name>
    <dbReference type="NCBI Taxonomy" id="578093"/>
    <lineage>
        <taxon>Eukaryota</taxon>
        <taxon>Fungi</taxon>
        <taxon>Dikarya</taxon>
        <taxon>Ascomycota</taxon>
        <taxon>Pezizomycotina</taxon>
        <taxon>Dothideomycetes</taxon>
        <taxon>Dothideomycetes incertae sedis</taxon>
        <taxon>Lineolatales</taxon>
        <taxon>Lineolataceae</taxon>
        <taxon>Lineolata</taxon>
    </lineage>
</organism>
<dbReference type="Gene3D" id="3.30.200.20">
    <property type="entry name" value="Phosphorylase Kinase, domain 1"/>
    <property type="match status" value="1"/>
</dbReference>
<dbReference type="GO" id="GO:0044773">
    <property type="term" value="P:mitotic DNA damage checkpoint signaling"/>
    <property type="evidence" value="ECO:0007669"/>
    <property type="project" value="TreeGrafter"/>
</dbReference>
<dbReference type="OrthoDB" id="10252171at2759"/>
<dbReference type="PROSITE" id="PS50011">
    <property type="entry name" value="PROTEIN_KINASE_DOM"/>
    <property type="match status" value="1"/>
</dbReference>
<dbReference type="PROSITE" id="PS00107">
    <property type="entry name" value="PROTEIN_KINASE_ATP"/>
    <property type="match status" value="1"/>
</dbReference>
<dbReference type="Proteomes" id="UP000799766">
    <property type="component" value="Unassembled WGS sequence"/>
</dbReference>
<dbReference type="GO" id="GO:0005524">
    <property type="term" value="F:ATP binding"/>
    <property type="evidence" value="ECO:0007669"/>
    <property type="project" value="UniProtKB-UniRule"/>
</dbReference>
<dbReference type="Pfam" id="PF00069">
    <property type="entry name" value="Pkinase"/>
    <property type="match status" value="1"/>
</dbReference>
<dbReference type="GO" id="GO:0005634">
    <property type="term" value="C:nucleus"/>
    <property type="evidence" value="ECO:0007669"/>
    <property type="project" value="TreeGrafter"/>
</dbReference>
<keyword evidence="2 3" id="KW-0067">ATP-binding</keyword>
<dbReference type="GO" id="GO:0004674">
    <property type="term" value="F:protein serine/threonine kinase activity"/>
    <property type="evidence" value="ECO:0007669"/>
    <property type="project" value="TreeGrafter"/>
</dbReference>
<evidence type="ECO:0000256" key="3">
    <source>
        <dbReference type="PROSITE-ProRule" id="PRU10141"/>
    </source>
</evidence>
<gene>
    <name evidence="6" type="ORF">BDY21DRAFT_356091</name>
</gene>
<keyword evidence="6" id="KW-0418">Kinase</keyword>
<evidence type="ECO:0000313" key="7">
    <source>
        <dbReference type="Proteomes" id="UP000799766"/>
    </source>
</evidence>
<dbReference type="PROSITE" id="PS00108">
    <property type="entry name" value="PROTEIN_KINASE_ST"/>
    <property type="match status" value="1"/>
</dbReference>
<feature type="region of interest" description="Disordered" evidence="4">
    <location>
        <begin position="652"/>
        <end position="680"/>
    </location>
</feature>
<dbReference type="PANTHER" id="PTHR44167:SF24">
    <property type="entry name" value="SERINE_THREONINE-PROTEIN KINASE CHK2"/>
    <property type="match status" value="1"/>
</dbReference>
<feature type="region of interest" description="Disordered" evidence="4">
    <location>
        <begin position="38"/>
        <end position="68"/>
    </location>
</feature>
<dbReference type="InterPro" id="IPR008271">
    <property type="entry name" value="Ser/Thr_kinase_AS"/>
</dbReference>
<proteinExistence type="predicted"/>
<dbReference type="InterPro" id="IPR000719">
    <property type="entry name" value="Prot_kinase_dom"/>
</dbReference>
<name>A0A6A6NNZ1_9PEZI</name>
<dbReference type="Gene3D" id="1.10.510.10">
    <property type="entry name" value="Transferase(Phosphotransferase) domain 1"/>
    <property type="match status" value="1"/>
</dbReference>
<evidence type="ECO:0000313" key="6">
    <source>
        <dbReference type="EMBL" id="KAF2453500.1"/>
    </source>
</evidence>
<protein>
    <submittedName>
        <fullName evidence="6">Kinase-like domain-containing protein</fullName>
    </submittedName>
</protein>
<reference evidence="6" key="1">
    <citation type="journal article" date="2020" name="Stud. Mycol.">
        <title>101 Dothideomycetes genomes: a test case for predicting lifestyles and emergence of pathogens.</title>
        <authorList>
            <person name="Haridas S."/>
            <person name="Albert R."/>
            <person name="Binder M."/>
            <person name="Bloem J."/>
            <person name="Labutti K."/>
            <person name="Salamov A."/>
            <person name="Andreopoulos B."/>
            <person name="Baker S."/>
            <person name="Barry K."/>
            <person name="Bills G."/>
            <person name="Bluhm B."/>
            <person name="Cannon C."/>
            <person name="Castanera R."/>
            <person name="Culley D."/>
            <person name="Daum C."/>
            <person name="Ezra D."/>
            <person name="Gonzalez J."/>
            <person name="Henrissat B."/>
            <person name="Kuo A."/>
            <person name="Liang C."/>
            <person name="Lipzen A."/>
            <person name="Lutzoni F."/>
            <person name="Magnuson J."/>
            <person name="Mondo S."/>
            <person name="Nolan M."/>
            <person name="Ohm R."/>
            <person name="Pangilinan J."/>
            <person name="Park H.-J."/>
            <person name="Ramirez L."/>
            <person name="Alfaro M."/>
            <person name="Sun H."/>
            <person name="Tritt A."/>
            <person name="Yoshinaga Y."/>
            <person name="Zwiers L.-H."/>
            <person name="Turgeon B."/>
            <person name="Goodwin S."/>
            <person name="Spatafora J."/>
            <person name="Crous P."/>
            <person name="Grigoriev I."/>
        </authorList>
    </citation>
    <scope>NUCLEOTIDE SEQUENCE</scope>
    <source>
        <strain evidence="6">ATCC 16933</strain>
    </source>
</reference>
<dbReference type="EMBL" id="MU001697">
    <property type="protein sequence ID" value="KAF2453500.1"/>
    <property type="molecule type" value="Genomic_DNA"/>
</dbReference>
<feature type="compositionally biased region" description="Polar residues" evidence="4">
    <location>
        <begin position="46"/>
        <end position="58"/>
    </location>
</feature>